<proteinExistence type="inferred from homology"/>
<evidence type="ECO:0000313" key="3">
    <source>
        <dbReference type="EMBL" id="QIM17903.1"/>
    </source>
</evidence>
<dbReference type="Pfam" id="PF17936">
    <property type="entry name" value="Big_6"/>
    <property type="match status" value="1"/>
</dbReference>
<dbReference type="InterPro" id="IPR015217">
    <property type="entry name" value="Invasin_dom_3"/>
</dbReference>
<dbReference type="EMBL" id="CP049933">
    <property type="protein sequence ID" value="QIM17903.1"/>
    <property type="molecule type" value="Genomic_DNA"/>
</dbReference>
<dbReference type="Pfam" id="PF02369">
    <property type="entry name" value="Big_1"/>
    <property type="match status" value="1"/>
</dbReference>
<accession>A0ABX6JWF1</accession>
<dbReference type="InterPro" id="IPR041498">
    <property type="entry name" value="Big_6"/>
</dbReference>
<comment type="similarity">
    <text evidence="1">Belongs to the intimin/invasin family.</text>
</comment>
<dbReference type="SMART" id="SM00634">
    <property type="entry name" value="BID_1"/>
    <property type="match status" value="3"/>
</dbReference>
<reference evidence="3 4" key="1">
    <citation type="submission" date="2020-03" db="EMBL/GenBank/DDBJ databases">
        <title>Leucobacter sp. nov., isolated from beetles.</title>
        <authorList>
            <person name="Hyun D.-W."/>
            <person name="Bae J.-W."/>
        </authorList>
    </citation>
    <scope>NUCLEOTIDE SEQUENCE [LARGE SCALE GENOMIC DNA]</scope>
    <source>
        <strain evidence="3 4">HDW9A</strain>
    </source>
</reference>
<dbReference type="SUPFAM" id="SSF51126">
    <property type="entry name" value="Pectin lyase-like"/>
    <property type="match status" value="1"/>
</dbReference>
<name>A0ABX6JWF1_9MICO</name>
<organism evidence="3 4">
    <name type="scientific">Leucobacter coleopterorum</name>
    <dbReference type="NCBI Taxonomy" id="2714933"/>
    <lineage>
        <taxon>Bacteria</taxon>
        <taxon>Bacillati</taxon>
        <taxon>Actinomycetota</taxon>
        <taxon>Actinomycetes</taxon>
        <taxon>Micrococcales</taxon>
        <taxon>Microbacteriaceae</taxon>
        <taxon>Leucobacter</taxon>
    </lineage>
</organism>
<dbReference type="Gene3D" id="2.60.40.10">
    <property type="entry name" value="Immunoglobulins"/>
    <property type="match status" value="4"/>
</dbReference>
<protein>
    <recommendedName>
        <fullName evidence="2">Big-1 domain-containing protein</fullName>
    </recommendedName>
</protein>
<dbReference type="InterPro" id="IPR008964">
    <property type="entry name" value="Invasin/intimin_cell_adhesion"/>
</dbReference>
<dbReference type="SUPFAM" id="SSF49373">
    <property type="entry name" value="Invasin/intimin cell-adhesion fragments"/>
    <property type="match status" value="3"/>
</dbReference>
<dbReference type="InterPro" id="IPR011050">
    <property type="entry name" value="Pectin_lyase_fold/virulence"/>
</dbReference>
<dbReference type="InterPro" id="IPR013783">
    <property type="entry name" value="Ig-like_fold"/>
</dbReference>
<dbReference type="InterPro" id="IPR003344">
    <property type="entry name" value="Big_1_dom"/>
</dbReference>
<dbReference type="RefSeq" id="WP_166328901.1">
    <property type="nucleotide sequence ID" value="NZ_CP049933.1"/>
</dbReference>
<dbReference type="Pfam" id="PF09134">
    <property type="entry name" value="Invasin_D3"/>
    <property type="match status" value="1"/>
</dbReference>
<sequence>MIRDVTLDSIWAGGINIVQQYGNTTEPVHGLSLIDSTFSWENRYTGNAVYGIGKWDGGIARVDDLLVMGTTFKDFRRGFHYDNSVPISGDLLQFGGNSRISGNRFVNTLETSLIHGTANNDIRLTRAPAAGATVTVDHNVFSNETSWVPTGPSVLVSGGVAGSGTVAVTDNSFIGWNRSTVGQVISVASSGGPSVALDRNTFSNVGGYTETPTNSAELPGDIANPVHISNTNGNVRTAFPSAASVVPGECQVKVTVQEPQAGGSQPSYPVRVDAFAGGENGANVYLGRVQVASAADWGTDGAELKFPFALGEGKLRLQTVDALGNTSPLSRTVEVVDGGAEACGPQLWIRQAETQQDPSWSRSLEFEVMSSVPLADGALDSALNTAASSAAATVQSVRPASENAAINTRWNVTVKADSTGVVVLGVAAQSVQDREGHWNEHPANATDAPNNFVRSADPAGIAGTPGALLDASVEYRVPVRIAETTDGILTAVEGGADSDPFRIETTARDSQGRMVQAPVAAVVVHPNATNLVPDASMPDPLGDPAAQARLLPNNLAMNENDAVIDPAFGETQIAVTAINNTVVDGTRTLTLSPVLASDDPEYDGIVLDSLSVVLGDDDEPVAEDSPAVVTSNDATANGTAANSVSVTARNAAGLAVQNAVVRFAVPADVVVLDDGDEPIAGPASVTRITNAQGKATLAAGSTVAHTPFEITATVDAADRQDVVAGSPATVTFTPGAPSAAHSMLSVTPGKLTVDGEPHEAKVRVADAFGNFVTGQSVTFATDPATTVSGNGVAVSGNDGFARVTITTQKAGTVTVSATLGIEQVAESPATVSFGAGSYAAANSGVQASTEVAEANGTHEVKLEATLKDAFGNEIDGELSGVTIASSHGNVSETAYVGEGMYAATLTAAQPGSATVTVSVGGVRAAGTAAVRFVQTPSKPTVGPSNGTKVSGSADPFMTVTVRTEDGTLLASTVSDMFGRYSTSLLAAVVHDQRLNVQARDENGFVSAVAVLTIDLLAPDAPQVDPSNGWKLKICTDEGNTVAVHNRHGNTMNGELRQANGGCFAFTRAQGSPSKTECECMP</sequence>
<gene>
    <name evidence="3" type="ORF">G7066_02945</name>
</gene>
<evidence type="ECO:0000313" key="4">
    <source>
        <dbReference type="Proteomes" id="UP000503441"/>
    </source>
</evidence>
<evidence type="ECO:0000256" key="1">
    <source>
        <dbReference type="ARBA" id="ARBA00010116"/>
    </source>
</evidence>
<dbReference type="PROSITE" id="PS51127">
    <property type="entry name" value="BIG1"/>
    <property type="match status" value="2"/>
</dbReference>
<feature type="domain" description="Big-1" evidence="2">
    <location>
        <begin position="842"/>
        <end position="933"/>
    </location>
</feature>
<keyword evidence="4" id="KW-1185">Reference proteome</keyword>
<evidence type="ECO:0000259" key="2">
    <source>
        <dbReference type="PROSITE" id="PS51127"/>
    </source>
</evidence>
<feature type="domain" description="Big-1" evidence="2">
    <location>
        <begin position="741"/>
        <end position="834"/>
    </location>
</feature>
<dbReference type="Proteomes" id="UP000503441">
    <property type="component" value="Chromosome"/>
</dbReference>